<feature type="compositionally biased region" description="Basic residues" evidence="4">
    <location>
        <begin position="255"/>
        <end position="269"/>
    </location>
</feature>
<keyword evidence="5" id="KW-0472">Membrane</keyword>
<keyword evidence="2 3" id="KW-0694">RNA-binding</keyword>
<dbReference type="Pfam" id="PF00035">
    <property type="entry name" value="dsrm"/>
    <property type="match status" value="1"/>
</dbReference>
<evidence type="ECO:0000256" key="3">
    <source>
        <dbReference type="PROSITE-ProRule" id="PRU00266"/>
    </source>
</evidence>
<keyword evidence="5" id="KW-1133">Transmembrane helix</keyword>
<feature type="region of interest" description="Disordered" evidence="4">
    <location>
        <begin position="250"/>
        <end position="275"/>
    </location>
</feature>
<dbReference type="SUPFAM" id="SSF54768">
    <property type="entry name" value="dsRNA-binding domain-like"/>
    <property type="match status" value="1"/>
</dbReference>
<feature type="transmembrane region" description="Helical" evidence="5">
    <location>
        <begin position="12"/>
        <end position="39"/>
    </location>
</feature>
<dbReference type="EMBL" id="QGNW01002161">
    <property type="protein sequence ID" value="RVW24912.1"/>
    <property type="molecule type" value="Genomic_DNA"/>
</dbReference>
<keyword evidence="1" id="KW-0677">Repeat</keyword>
<name>A0A438CNX0_VITVI</name>
<evidence type="ECO:0000256" key="2">
    <source>
        <dbReference type="ARBA" id="ARBA00022884"/>
    </source>
</evidence>
<reference evidence="7 8" key="1">
    <citation type="journal article" date="2018" name="PLoS Genet.">
        <title>Population sequencing reveals clonal diversity and ancestral inbreeding in the grapevine cultivar Chardonnay.</title>
        <authorList>
            <person name="Roach M.J."/>
            <person name="Johnson D.L."/>
            <person name="Bohlmann J."/>
            <person name="van Vuuren H.J."/>
            <person name="Jones S.J."/>
            <person name="Pretorius I.S."/>
            <person name="Schmidt S.A."/>
            <person name="Borneman A.R."/>
        </authorList>
    </citation>
    <scope>NUCLEOTIDE SEQUENCE [LARGE SCALE GENOMIC DNA]</scope>
    <source>
        <strain evidence="8">cv. Chardonnay</strain>
        <tissue evidence="7">Leaf</tissue>
    </source>
</reference>
<gene>
    <name evidence="7" type="primary">DRB4_1</name>
    <name evidence="7" type="ORF">CK203_079463</name>
</gene>
<keyword evidence="5" id="KW-0812">Transmembrane</keyword>
<organism evidence="7 8">
    <name type="scientific">Vitis vinifera</name>
    <name type="common">Grape</name>
    <dbReference type="NCBI Taxonomy" id="29760"/>
    <lineage>
        <taxon>Eukaryota</taxon>
        <taxon>Viridiplantae</taxon>
        <taxon>Streptophyta</taxon>
        <taxon>Embryophyta</taxon>
        <taxon>Tracheophyta</taxon>
        <taxon>Spermatophyta</taxon>
        <taxon>Magnoliopsida</taxon>
        <taxon>eudicotyledons</taxon>
        <taxon>Gunneridae</taxon>
        <taxon>Pentapetalae</taxon>
        <taxon>rosids</taxon>
        <taxon>Vitales</taxon>
        <taxon>Vitaceae</taxon>
        <taxon>Viteae</taxon>
        <taxon>Vitis</taxon>
    </lineage>
</organism>
<dbReference type="SMART" id="SM00358">
    <property type="entry name" value="DSRM"/>
    <property type="match status" value="1"/>
</dbReference>
<accession>A0A438CNX0</accession>
<proteinExistence type="predicted"/>
<evidence type="ECO:0000313" key="8">
    <source>
        <dbReference type="Proteomes" id="UP000288805"/>
    </source>
</evidence>
<dbReference type="PANTHER" id="PTHR46031">
    <property type="match status" value="1"/>
</dbReference>
<evidence type="ECO:0000256" key="5">
    <source>
        <dbReference type="SAM" id="Phobius"/>
    </source>
</evidence>
<evidence type="ECO:0000256" key="4">
    <source>
        <dbReference type="SAM" id="MobiDB-lite"/>
    </source>
</evidence>
<comment type="caution">
    <text evidence="7">The sequence shown here is derived from an EMBL/GenBank/DDBJ whole genome shotgun (WGS) entry which is preliminary data.</text>
</comment>
<dbReference type="AlphaFoldDB" id="A0A438CNX0"/>
<dbReference type="FunFam" id="3.30.160.20:FF:000071">
    <property type="entry name" value="Double-stranded RNA-binding protein 4"/>
    <property type="match status" value="1"/>
</dbReference>
<feature type="domain" description="DRBM" evidence="6">
    <location>
        <begin position="46"/>
        <end position="113"/>
    </location>
</feature>
<dbReference type="GO" id="GO:0003723">
    <property type="term" value="F:RNA binding"/>
    <property type="evidence" value="ECO:0007669"/>
    <property type="project" value="UniProtKB-UniRule"/>
</dbReference>
<dbReference type="PROSITE" id="PS50137">
    <property type="entry name" value="DS_RBD"/>
    <property type="match status" value="1"/>
</dbReference>
<evidence type="ECO:0000256" key="1">
    <source>
        <dbReference type="ARBA" id="ARBA00022737"/>
    </source>
</evidence>
<dbReference type="PANTHER" id="PTHR46031:SF37">
    <property type="entry name" value="DRBM DOMAIN-CONTAINING PROTEIN"/>
    <property type="match status" value="1"/>
</dbReference>
<evidence type="ECO:0000313" key="7">
    <source>
        <dbReference type="EMBL" id="RVW24912.1"/>
    </source>
</evidence>
<dbReference type="InterPro" id="IPR014720">
    <property type="entry name" value="dsRBD_dom"/>
</dbReference>
<sequence length="275" mass="30551">MKFRNSTAAHHCNVIPSILTCFILVMLLTTFLSNVIYLLNLQDTVFCKSILNEFAVKMNLEKPTYTTVQPEGLLPVFVSSLVFNGVTYTGDAGRNKKEAEQLAARTVILSILGNNLYMLEYEIVPDSLQDLCKISPCVRVDSVSKHVCLYVCAHPAPESQGPILYSYWHFACRINFWIPPCKGKEVEVAPGTDQLLPTAVSVPLSGQLVHVPVTHPPVHELEKPKPNVSSEVIAPPISFVPSVFEQPLVVSPTTGRKRNRKNKKKANKKLRTDAQ</sequence>
<dbReference type="Proteomes" id="UP000288805">
    <property type="component" value="Unassembled WGS sequence"/>
</dbReference>
<dbReference type="Gene3D" id="3.30.160.20">
    <property type="match status" value="1"/>
</dbReference>
<evidence type="ECO:0000259" key="6">
    <source>
        <dbReference type="PROSITE" id="PS50137"/>
    </source>
</evidence>
<protein>
    <submittedName>
        <fullName evidence="7">Double-stranded RNA-binding protein 4</fullName>
    </submittedName>
</protein>